<organism evidence="1 2">
    <name type="scientific">Neopusillimonas maritima</name>
    <dbReference type="NCBI Taxonomy" id="2026239"/>
    <lineage>
        <taxon>Bacteria</taxon>
        <taxon>Pseudomonadati</taxon>
        <taxon>Pseudomonadota</taxon>
        <taxon>Betaproteobacteria</taxon>
        <taxon>Burkholderiales</taxon>
        <taxon>Alcaligenaceae</taxon>
        <taxon>Neopusillimonas</taxon>
    </lineage>
</organism>
<name>A0A3A1YVE2_9BURK</name>
<dbReference type="AlphaFoldDB" id="A0A3A1YVE2"/>
<sequence length="155" mass="17670">MNQIKSAALARACSEVLRNDEAAQAYSILRAYLTTCQQKDVNDQGNWEDLKDQVIVRQLFLQFTPLSLQKTIEWLAQGIEKAMSSVLELAKEGLIQETIDSLGIGDLNSRYIVEQVEVNYQAPKERLRVKLKGRYLYHVLWLNIPSTQKSEKSLG</sequence>
<accession>A0A3A1YVE2</accession>
<evidence type="ECO:0000313" key="2">
    <source>
        <dbReference type="Proteomes" id="UP000266206"/>
    </source>
</evidence>
<dbReference type="Proteomes" id="UP000266206">
    <property type="component" value="Unassembled WGS sequence"/>
</dbReference>
<gene>
    <name evidence="1" type="ORF">CJP73_08465</name>
</gene>
<proteinExistence type="predicted"/>
<comment type="caution">
    <text evidence="1">The sequence shown here is derived from an EMBL/GenBank/DDBJ whole genome shotgun (WGS) entry which is preliminary data.</text>
</comment>
<dbReference type="OrthoDB" id="6625539at2"/>
<evidence type="ECO:0000313" key="1">
    <source>
        <dbReference type="EMBL" id="RIY41168.1"/>
    </source>
</evidence>
<dbReference type="RefSeq" id="WP_119516158.1">
    <property type="nucleotide sequence ID" value="NZ_NQYH01000005.1"/>
</dbReference>
<reference evidence="1 2" key="1">
    <citation type="submission" date="2017-08" db="EMBL/GenBank/DDBJ databases">
        <title>Pusillimonas indicus sp. nov., a member of the family Alcaligenaceae isolated from surface seawater.</title>
        <authorList>
            <person name="Li J."/>
        </authorList>
    </citation>
    <scope>NUCLEOTIDE SEQUENCE [LARGE SCALE GENOMIC DNA]</scope>
    <source>
        <strain evidence="1 2">L52-1-41</strain>
    </source>
</reference>
<dbReference type="EMBL" id="NQYH01000005">
    <property type="protein sequence ID" value="RIY41168.1"/>
    <property type="molecule type" value="Genomic_DNA"/>
</dbReference>
<protein>
    <submittedName>
        <fullName evidence="1">Uncharacterized protein</fullName>
    </submittedName>
</protein>